<accession>A0A3G9JQ47</accession>
<protein>
    <submittedName>
        <fullName evidence="1">Uncharacterized protein</fullName>
    </submittedName>
</protein>
<dbReference type="Gene3D" id="3.20.20.80">
    <property type="entry name" value="Glycosidases"/>
    <property type="match status" value="1"/>
</dbReference>
<gene>
    <name evidence="1" type="ORF">Back11_62990</name>
</gene>
<evidence type="ECO:0000313" key="2">
    <source>
        <dbReference type="Proteomes" id="UP000275368"/>
    </source>
</evidence>
<sequence>MKRSVLRFLIVALITTMFSPLPSKVKASGALPEANVVWVNGAPFINVDGVNYAPMMLFINADVELAPAKAKLEAELEFADREDVKFVSVNLTFPWRSSDSGTRSWYYSKINTWLSFIAETYPNAYIIPRIWLGSHIPDLLADPSLDSERIAYTNQTKENVLSLGSAEWQSGMVEAIEDGIAHIEANPIYAQRVIGYHLAYGDGGEWFQYHYREYGNDVSPANKAAFRAWLLDKYGGEAQWAAAWGLSAIGPNDPVIHKEPSTANKAFLESVVNQDDIDFNAFTSDLVADSIIKAASAVKRVTMGKKLAMAFYGYLFELVDANSGHLGLKKVLAAGDIDMLASPVSYFDRGVGGIGSHMTTVDSVALHHKLWMIEDDSRTYLSEITPQNFPTAELTIEGHKRNISSAIVHRTGLWFMDLSSNGWLNDSSMWENIGNMQQFYKEYMQTAQPLKPDVAFIVDEQSMQYMSAGRQINSALLFNQRTNIYRSGLSYGMYLLEDILNGAVPDAKMYVFLNAHVLDTNERNQLNQLKNANRTFVWVYGADIIDTSALGAATGFTLSKATNVSPSSIIKINANASGPWSNLAGVQLALGLQSGSYPFFTISSPGSAAVIGRYGTSSTGQPAIVAQDFGTWKSVFVGSGNLDVNLLRAIADYAGVHKYMDAGDVLQTDKTFFSIHASSAGIKTLKLPVMSNVRDAFSGVLIGDTTDTVTFTMSNGETRWLVLEKPTAAKKYKFSNGFDLAAKGFTYSGYNSTFNTSTGVLEATVTNSSLGTGPILITPANLGVDADDNPHVNIRIRNVSGASVSRIYWTTDTSTSFGEDKTSAIAIGTNMGSYTNYSFDLSNHPNWSGTLNQLRFDLITGPGIVNGSKVYVDYVEIASKPPFAAERFTFATGFDLGAKGFTYSGYNASFNTSTGPLEVTVTNSSLGAGPILITPGRLGINAADHHYVNIRIRNLSGASSSRIYWTTGTSPTFGEDKASTISIGTNMGGYTNYSFDLSSNPNWAGMLDQLRFDLITGPGIVNGSKVYVDYVEIASAP</sequence>
<dbReference type="AlphaFoldDB" id="A0A3G9JQ47"/>
<evidence type="ECO:0000313" key="1">
    <source>
        <dbReference type="EMBL" id="BBH24954.1"/>
    </source>
</evidence>
<proteinExistence type="predicted"/>
<reference evidence="1 2" key="1">
    <citation type="submission" date="2018-11" db="EMBL/GenBank/DDBJ databases">
        <title>Complete genome sequence of Paenibacillus baekrokdamisoli strain KCTC 33723.</title>
        <authorList>
            <person name="Kang S.W."/>
            <person name="Lee K.C."/>
            <person name="Kim K.K."/>
            <person name="Kim J.S."/>
            <person name="Kim D.S."/>
            <person name="Ko S.H."/>
            <person name="Yang S.H."/>
            <person name="Lee J.S."/>
        </authorList>
    </citation>
    <scope>NUCLEOTIDE SEQUENCE [LARGE SCALE GENOMIC DNA]</scope>
    <source>
        <strain evidence="1 2">KCTC 33723</strain>
    </source>
</reference>
<dbReference type="Proteomes" id="UP000275368">
    <property type="component" value="Chromosome"/>
</dbReference>
<organism evidence="1 2">
    <name type="scientific">Paenibacillus baekrokdamisoli</name>
    <dbReference type="NCBI Taxonomy" id="1712516"/>
    <lineage>
        <taxon>Bacteria</taxon>
        <taxon>Bacillati</taxon>
        <taxon>Bacillota</taxon>
        <taxon>Bacilli</taxon>
        <taxon>Bacillales</taxon>
        <taxon>Paenibacillaceae</taxon>
        <taxon>Paenibacillus</taxon>
    </lineage>
</organism>
<dbReference type="RefSeq" id="WP_125665505.1">
    <property type="nucleotide sequence ID" value="NZ_AP019308.1"/>
</dbReference>
<name>A0A3G9JQ47_9BACL</name>
<keyword evidence="2" id="KW-1185">Reference proteome</keyword>
<dbReference type="OrthoDB" id="2486591at2"/>
<dbReference type="KEGG" id="pbk:Back11_62990"/>
<dbReference type="EMBL" id="AP019308">
    <property type="protein sequence ID" value="BBH24954.1"/>
    <property type="molecule type" value="Genomic_DNA"/>
</dbReference>